<name>A0ACC2HBY9_DALPE</name>
<accession>A0ACC2HBY9</accession>
<keyword evidence="2" id="KW-1185">Reference proteome</keyword>
<dbReference type="EMBL" id="CM055731">
    <property type="protein sequence ID" value="KAJ8013257.1"/>
    <property type="molecule type" value="Genomic_DNA"/>
</dbReference>
<evidence type="ECO:0000313" key="2">
    <source>
        <dbReference type="Proteomes" id="UP001157502"/>
    </source>
</evidence>
<dbReference type="Proteomes" id="UP001157502">
    <property type="component" value="Chromosome 4"/>
</dbReference>
<proteinExistence type="predicted"/>
<evidence type="ECO:0000313" key="1">
    <source>
        <dbReference type="EMBL" id="KAJ8013257.1"/>
    </source>
</evidence>
<gene>
    <name evidence="1" type="ORF">DPEC_G00051380</name>
</gene>
<sequence>MEAESRGHRVLLRWANTTIGRVPERPAQATWVSEAGHRGPAGPIVRRAFWKTLVTQDLYLSLHCQNLTADVSIHPETNKNILEISDLLGCFIWLDTYGPFQMMSHFC</sequence>
<reference evidence="1" key="1">
    <citation type="submission" date="2021-05" db="EMBL/GenBank/DDBJ databases">
        <authorList>
            <person name="Pan Q."/>
            <person name="Jouanno E."/>
            <person name="Zahm M."/>
            <person name="Klopp C."/>
            <person name="Cabau C."/>
            <person name="Louis A."/>
            <person name="Berthelot C."/>
            <person name="Parey E."/>
            <person name="Roest Crollius H."/>
            <person name="Montfort J."/>
            <person name="Robinson-Rechavi M."/>
            <person name="Bouchez O."/>
            <person name="Lampietro C."/>
            <person name="Lopez Roques C."/>
            <person name="Donnadieu C."/>
            <person name="Postlethwait J."/>
            <person name="Bobe J."/>
            <person name="Dillon D."/>
            <person name="Chandos A."/>
            <person name="von Hippel F."/>
            <person name="Guiguen Y."/>
        </authorList>
    </citation>
    <scope>NUCLEOTIDE SEQUENCE</scope>
    <source>
        <strain evidence="1">YG-Jan2019</strain>
    </source>
</reference>
<organism evidence="1 2">
    <name type="scientific">Dallia pectoralis</name>
    <name type="common">Alaska blackfish</name>
    <dbReference type="NCBI Taxonomy" id="75939"/>
    <lineage>
        <taxon>Eukaryota</taxon>
        <taxon>Metazoa</taxon>
        <taxon>Chordata</taxon>
        <taxon>Craniata</taxon>
        <taxon>Vertebrata</taxon>
        <taxon>Euteleostomi</taxon>
        <taxon>Actinopterygii</taxon>
        <taxon>Neopterygii</taxon>
        <taxon>Teleostei</taxon>
        <taxon>Protacanthopterygii</taxon>
        <taxon>Esociformes</taxon>
        <taxon>Umbridae</taxon>
        <taxon>Dallia</taxon>
    </lineage>
</organism>
<comment type="caution">
    <text evidence="1">The sequence shown here is derived from an EMBL/GenBank/DDBJ whole genome shotgun (WGS) entry which is preliminary data.</text>
</comment>
<protein>
    <submittedName>
        <fullName evidence="1">Uncharacterized protein</fullName>
    </submittedName>
</protein>